<name>A0A934ILW0_9HYPH</name>
<dbReference type="GO" id="GO:0071949">
    <property type="term" value="F:FAD binding"/>
    <property type="evidence" value="ECO:0007669"/>
    <property type="project" value="InterPro"/>
</dbReference>
<dbReference type="PANTHER" id="PTHR46865">
    <property type="entry name" value="OXIDOREDUCTASE-RELATED"/>
    <property type="match status" value="1"/>
</dbReference>
<dbReference type="EMBL" id="JAEKJA010000007">
    <property type="protein sequence ID" value="MBJ3776222.1"/>
    <property type="molecule type" value="Genomic_DNA"/>
</dbReference>
<dbReference type="Gene3D" id="3.50.50.60">
    <property type="entry name" value="FAD/NAD(P)-binding domain"/>
    <property type="match status" value="1"/>
</dbReference>
<dbReference type="AlphaFoldDB" id="A0A934ILW0"/>
<keyword evidence="3" id="KW-1185">Reference proteome</keyword>
<accession>A0A934ILW0</accession>
<evidence type="ECO:0000313" key="2">
    <source>
        <dbReference type="EMBL" id="MBJ3776222.1"/>
    </source>
</evidence>
<dbReference type="InterPro" id="IPR036188">
    <property type="entry name" value="FAD/NAD-bd_sf"/>
</dbReference>
<dbReference type="SUPFAM" id="SSF51905">
    <property type="entry name" value="FAD/NAD(P)-binding domain"/>
    <property type="match status" value="1"/>
</dbReference>
<sequence length="393" mass="42393">MKIGICGAGIAGPCLAHFLLRSGHEVTLIEHAPSFRSGGYVIDFWGVGYDVAERMGLVEPILAAGYRVKEVRLLKADGSVGGGFSTDVFGRMIGDRFTSLPRGDLAAIIYGTVKDRVETLFGDTVTALDDDGAGVSAHLASGAIRRFDLMVGADGLHSTVRRLVWGDIAAERPLGYHVAAFEAVGYPHRDENVYVTHAEPGLSLSRFAMRDDRTLFLMIFSAAHMPEAEPRDDAERRALLHKVFGTVGWEAAEFLAALDAADDVYFDRVSQIEMPEWSRGRTVLVGDAAACASLLAGEGTGLAMTEAYVLAGELQRAGGDVSAALAAYEARLRPFLAEKQKSARAFAASFTPETAFGVWLRRVATRLLVIPPIADYFVGESVRDDFTLPAYDL</sequence>
<evidence type="ECO:0000259" key="1">
    <source>
        <dbReference type="Pfam" id="PF01494"/>
    </source>
</evidence>
<comment type="caution">
    <text evidence="2">The sequence shown here is derived from an EMBL/GenBank/DDBJ whole genome shotgun (WGS) entry which is preliminary data.</text>
</comment>
<dbReference type="Pfam" id="PF01494">
    <property type="entry name" value="FAD_binding_3"/>
    <property type="match status" value="1"/>
</dbReference>
<dbReference type="Gene3D" id="3.30.9.10">
    <property type="entry name" value="D-Amino Acid Oxidase, subunit A, domain 2"/>
    <property type="match status" value="1"/>
</dbReference>
<organism evidence="2 3">
    <name type="scientific">Acuticoccus mangrovi</name>
    <dbReference type="NCBI Taxonomy" id="2796142"/>
    <lineage>
        <taxon>Bacteria</taxon>
        <taxon>Pseudomonadati</taxon>
        <taxon>Pseudomonadota</taxon>
        <taxon>Alphaproteobacteria</taxon>
        <taxon>Hyphomicrobiales</taxon>
        <taxon>Amorphaceae</taxon>
        <taxon>Acuticoccus</taxon>
    </lineage>
</organism>
<dbReference type="PRINTS" id="PR00420">
    <property type="entry name" value="RNGMNOXGNASE"/>
</dbReference>
<dbReference type="InterPro" id="IPR002938">
    <property type="entry name" value="FAD-bd"/>
</dbReference>
<feature type="domain" description="FAD-binding" evidence="1">
    <location>
        <begin position="3"/>
        <end position="335"/>
    </location>
</feature>
<evidence type="ECO:0000313" key="3">
    <source>
        <dbReference type="Proteomes" id="UP000609531"/>
    </source>
</evidence>
<dbReference type="Proteomes" id="UP000609531">
    <property type="component" value="Unassembled WGS sequence"/>
</dbReference>
<dbReference type="InterPro" id="IPR051704">
    <property type="entry name" value="FAD_aromatic-hydroxylase"/>
</dbReference>
<protein>
    <submittedName>
        <fullName evidence="2">FAD-binding domain</fullName>
    </submittedName>
</protein>
<dbReference type="RefSeq" id="WP_198882098.1">
    <property type="nucleotide sequence ID" value="NZ_JAEKJA010000007.1"/>
</dbReference>
<gene>
    <name evidence="2" type="ORF">JCR33_11015</name>
</gene>
<proteinExistence type="predicted"/>
<dbReference type="PANTHER" id="PTHR46865:SF8">
    <property type="entry name" value="POSSIBLE OXIDOREDUCTASE"/>
    <property type="match status" value="1"/>
</dbReference>
<reference evidence="2" key="1">
    <citation type="submission" date="2020-12" db="EMBL/GenBank/DDBJ databases">
        <title>Bacterial taxonomy.</title>
        <authorList>
            <person name="Pan X."/>
        </authorList>
    </citation>
    <scope>NUCLEOTIDE SEQUENCE</scope>
    <source>
        <strain evidence="2">B2012</strain>
    </source>
</reference>
<dbReference type="NCBIfam" id="NF005761">
    <property type="entry name" value="PRK07588.1"/>
    <property type="match status" value="1"/>
</dbReference>